<accession>A0A8X7T4X4</accession>
<dbReference type="EMBL" id="LWDG02000140">
    <property type="protein sequence ID" value="KAE8268604.1"/>
    <property type="molecule type" value="Genomic_DNA"/>
</dbReference>
<gene>
    <name evidence="1" type="ORF">A4X09_0g3737</name>
</gene>
<dbReference type="Proteomes" id="UP000078113">
    <property type="component" value="Unassembled WGS sequence"/>
</dbReference>
<organism evidence="1 2">
    <name type="scientific">Tilletia walkeri</name>
    <dbReference type="NCBI Taxonomy" id="117179"/>
    <lineage>
        <taxon>Eukaryota</taxon>
        <taxon>Fungi</taxon>
        <taxon>Dikarya</taxon>
        <taxon>Basidiomycota</taxon>
        <taxon>Ustilaginomycotina</taxon>
        <taxon>Exobasidiomycetes</taxon>
        <taxon>Tilletiales</taxon>
        <taxon>Tilletiaceae</taxon>
        <taxon>Tilletia</taxon>
    </lineage>
</organism>
<evidence type="ECO:0000313" key="2">
    <source>
        <dbReference type="Proteomes" id="UP000078113"/>
    </source>
</evidence>
<reference evidence="1" key="1">
    <citation type="submission" date="2016-04" db="EMBL/GenBank/DDBJ databases">
        <authorList>
            <person name="Nguyen H.D."/>
            <person name="Samba Siva P."/>
            <person name="Cullis J."/>
            <person name="Levesque C.A."/>
            <person name="Hambleton S."/>
        </authorList>
    </citation>
    <scope>NUCLEOTIDE SEQUENCE</scope>
    <source>
        <strain evidence="1">DAOMC 236422</strain>
    </source>
</reference>
<dbReference type="AlphaFoldDB" id="A0A8X7T4X4"/>
<comment type="caution">
    <text evidence="1">The sequence shown here is derived from an EMBL/GenBank/DDBJ whole genome shotgun (WGS) entry which is preliminary data.</text>
</comment>
<protein>
    <submittedName>
        <fullName evidence="1">Uncharacterized protein</fullName>
    </submittedName>
</protein>
<evidence type="ECO:0000313" key="1">
    <source>
        <dbReference type="EMBL" id="KAE8268604.1"/>
    </source>
</evidence>
<proteinExistence type="predicted"/>
<sequence>MASGSFHQYSPAHFDSLPSVEMAEARFNELGGLGKVAASLARVAQEHPASQHIGIQLLHRHCDLDEDEIMLAYGDATIPVKHAKLSAVSRGKVYATSWGLRSGSSEFVPLEFAFVEDDRELPGLDAELAENIARVLRALGLEQVLGLALVENPRSHGVEITHGRANVVMPGNLFAQHPKAFEVLWYLSTLGQPVQAGRNCLRSCLSNEYGMHQRTHKKLR</sequence>
<name>A0A8X7T4X4_9BASI</name>
<reference evidence="1" key="2">
    <citation type="journal article" date="2019" name="IMA Fungus">
        <title>Genome sequencing and comparison of five Tilletia species to identify candidate genes for the detection of regulated species infecting wheat.</title>
        <authorList>
            <person name="Nguyen H.D.T."/>
            <person name="Sultana T."/>
            <person name="Kesanakurti P."/>
            <person name="Hambleton S."/>
        </authorList>
    </citation>
    <scope>NUCLEOTIDE SEQUENCE</scope>
    <source>
        <strain evidence="1">DAOMC 236422</strain>
    </source>
</reference>
<keyword evidence="2" id="KW-1185">Reference proteome</keyword>